<dbReference type="InterPro" id="IPR024607">
    <property type="entry name" value="Sulfatase_CS"/>
</dbReference>
<evidence type="ECO:0000256" key="4">
    <source>
        <dbReference type="ARBA" id="ARBA00022837"/>
    </source>
</evidence>
<dbReference type="Pfam" id="PF00884">
    <property type="entry name" value="Sulfatase"/>
    <property type="match status" value="1"/>
</dbReference>
<keyword evidence="4" id="KW-0106">Calcium</keyword>
<dbReference type="CDD" id="cd16026">
    <property type="entry name" value="GALNS_like"/>
    <property type="match status" value="1"/>
</dbReference>
<feature type="signal peptide" evidence="5">
    <location>
        <begin position="1"/>
        <end position="24"/>
    </location>
</feature>
<evidence type="ECO:0000256" key="1">
    <source>
        <dbReference type="ARBA" id="ARBA00008779"/>
    </source>
</evidence>
<dbReference type="InterPro" id="IPR050738">
    <property type="entry name" value="Sulfatase"/>
</dbReference>
<keyword evidence="3" id="KW-0378">Hydrolase</keyword>
<feature type="chain" id="PRO_5045364126" evidence="5">
    <location>
        <begin position="25"/>
        <end position="483"/>
    </location>
</feature>
<evidence type="ECO:0000256" key="5">
    <source>
        <dbReference type="SAM" id="SignalP"/>
    </source>
</evidence>
<dbReference type="Gene3D" id="3.30.1120.10">
    <property type="match status" value="1"/>
</dbReference>
<dbReference type="PANTHER" id="PTHR42693">
    <property type="entry name" value="ARYLSULFATASE FAMILY MEMBER"/>
    <property type="match status" value="1"/>
</dbReference>
<dbReference type="InterPro" id="IPR017850">
    <property type="entry name" value="Alkaline_phosphatase_core_sf"/>
</dbReference>
<proteinExistence type="inferred from homology"/>
<dbReference type="Proteomes" id="UP000708576">
    <property type="component" value="Unassembled WGS sequence"/>
</dbReference>
<dbReference type="PROSITE" id="PS51257">
    <property type="entry name" value="PROKAR_LIPOPROTEIN"/>
    <property type="match status" value="1"/>
</dbReference>
<reference evidence="7 8" key="1">
    <citation type="journal article" date="2015" name="Int. J. Syst. Evol. Microbiol.">
        <title>Carboxylicivirga linearis sp. nov., isolated from a sea cucumber culture pond.</title>
        <authorList>
            <person name="Wang F.Q."/>
            <person name="Zhou Y.X."/>
            <person name="Lin X.Z."/>
            <person name="Chen G.J."/>
            <person name="Du Z.J."/>
        </authorList>
    </citation>
    <scope>NUCLEOTIDE SEQUENCE [LARGE SCALE GENOMIC DNA]</scope>
    <source>
        <strain evidence="7 8">FB218</strain>
    </source>
</reference>
<name>A0ABS5JRM0_9BACT</name>
<evidence type="ECO:0000259" key="6">
    <source>
        <dbReference type="Pfam" id="PF00884"/>
    </source>
</evidence>
<keyword evidence="8" id="KW-1185">Reference proteome</keyword>
<dbReference type="Gene3D" id="3.40.720.10">
    <property type="entry name" value="Alkaline Phosphatase, subunit A"/>
    <property type="match status" value="1"/>
</dbReference>
<evidence type="ECO:0000256" key="3">
    <source>
        <dbReference type="ARBA" id="ARBA00022801"/>
    </source>
</evidence>
<organism evidence="7 8">
    <name type="scientific">Carboxylicivirga linearis</name>
    <dbReference type="NCBI Taxonomy" id="1628157"/>
    <lineage>
        <taxon>Bacteria</taxon>
        <taxon>Pseudomonadati</taxon>
        <taxon>Bacteroidota</taxon>
        <taxon>Bacteroidia</taxon>
        <taxon>Marinilabiliales</taxon>
        <taxon>Marinilabiliaceae</taxon>
        <taxon>Carboxylicivirga</taxon>
    </lineage>
</organism>
<dbReference type="PANTHER" id="PTHR42693:SF11">
    <property type="entry name" value="ARYLSULFATASE A"/>
    <property type="match status" value="1"/>
</dbReference>
<evidence type="ECO:0000313" key="8">
    <source>
        <dbReference type="Proteomes" id="UP000708576"/>
    </source>
</evidence>
<protein>
    <submittedName>
        <fullName evidence="7">Sulfatase</fullName>
    </submittedName>
</protein>
<keyword evidence="2" id="KW-0479">Metal-binding</keyword>
<comment type="caution">
    <text evidence="7">The sequence shown here is derived from an EMBL/GenBank/DDBJ whole genome shotgun (WGS) entry which is preliminary data.</text>
</comment>
<dbReference type="Pfam" id="PF14707">
    <property type="entry name" value="Sulfatase_C"/>
    <property type="match status" value="1"/>
</dbReference>
<dbReference type="InterPro" id="IPR000917">
    <property type="entry name" value="Sulfatase_N"/>
</dbReference>
<feature type="domain" description="Sulfatase N-terminal" evidence="6">
    <location>
        <begin position="37"/>
        <end position="358"/>
    </location>
</feature>
<dbReference type="EMBL" id="JAGUCO010000002">
    <property type="protein sequence ID" value="MBS2097487.1"/>
    <property type="molecule type" value="Genomic_DNA"/>
</dbReference>
<sequence>MKRFNLLLLLAGIFIFSSCTNTNTKETETKETTHQQPNFIIIFADDMGYGDTGSFGHPTINTPNLDRMAEEGQKWTNFYAASSVCTPSRAGLLTGCLPIRNGMSGDESRRVLFPDSDGGLQQTETTIARALKTKGYSTACLGKWHLGHLPQYLPLNHGFDYFFGVPYSNDMDRIAGLDHQESCFDPKVEYFQVPLYRNNEVIEKPFNQKNITKRYTEEAIQFMDENKDNPFFIYLAHSMPHVPLFASEDFDGKSARGTYGDVIEEIDWSAGQLMNALKERGLDENTLVIFTSDNGPWLLFDELGGSAGLLKEGKGSTYEGGMREPSFFWWPSKINQGVIMDIGSTLDLYPTICNLAGVEIENKDKIDGYDLSPVLLNEKRSERNEIFYYRGDDIFAIRLGDYKAHFKTRAGYGDAKPQEYNPPLLYNLNVDPSEKYNIAAEHPEVLDAIMKLKEDHLNSFVPAESQLMKRISSDDENYGDISL</sequence>
<evidence type="ECO:0000256" key="2">
    <source>
        <dbReference type="ARBA" id="ARBA00022723"/>
    </source>
</evidence>
<dbReference type="SUPFAM" id="SSF53649">
    <property type="entry name" value="Alkaline phosphatase-like"/>
    <property type="match status" value="1"/>
</dbReference>
<evidence type="ECO:0000313" key="7">
    <source>
        <dbReference type="EMBL" id="MBS2097487.1"/>
    </source>
</evidence>
<dbReference type="PROSITE" id="PS00523">
    <property type="entry name" value="SULFATASE_1"/>
    <property type="match status" value="1"/>
</dbReference>
<keyword evidence="5" id="KW-0732">Signal</keyword>
<dbReference type="RefSeq" id="WP_212213949.1">
    <property type="nucleotide sequence ID" value="NZ_JAGUCO010000002.1"/>
</dbReference>
<accession>A0ABS5JRM0</accession>
<gene>
    <name evidence="7" type="ORF">KEM10_04290</name>
</gene>
<comment type="similarity">
    <text evidence="1">Belongs to the sulfatase family.</text>
</comment>